<dbReference type="InterPro" id="IPR032452">
    <property type="entry name" value="Na_Ca_Ex_C-exten"/>
</dbReference>
<keyword evidence="3" id="KW-0813">Transport</keyword>
<dbReference type="Pfam" id="PF16494">
    <property type="entry name" value="Na_Ca_ex_C"/>
    <property type="match status" value="1"/>
</dbReference>
<comment type="catalytic activity">
    <reaction evidence="19">
        <text>Ca(2+)(in) + 3 Na(+)(out) = Ca(2+)(out) + 3 Na(+)(in)</text>
        <dbReference type="Rhea" id="RHEA:69955"/>
        <dbReference type="ChEBI" id="CHEBI:29101"/>
        <dbReference type="ChEBI" id="CHEBI:29108"/>
    </reaction>
</comment>
<dbReference type="SMART" id="SM00237">
    <property type="entry name" value="Calx_beta"/>
    <property type="match status" value="2"/>
</dbReference>
<dbReference type="GO" id="GO:0030424">
    <property type="term" value="C:axon"/>
    <property type="evidence" value="ECO:0007669"/>
    <property type="project" value="TreeGrafter"/>
</dbReference>
<evidence type="ECO:0000256" key="14">
    <source>
        <dbReference type="ARBA" id="ARBA00023053"/>
    </source>
</evidence>
<comment type="similarity">
    <text evidence="2">Belongs to the Ca(2+):cation antiporter (CaCA) (TC 2.A.19) family. SLC8 subfamily.</text>
</comment>
<dbReference type="InterPro" id="IPR004836">
    <property type="entry name" value="Na_Ca_Ex"/>
</dbReference>
<dbReference type="Proteomes" id="UP000267027">
    <property type="component" value="Unassembled WGS sequence"/>
</dbReference>
<reference evidence="24" key="1">
    <citation type="submission" date="2016-04" db="UniProtKB">
        <authorList>
            <consortium name="WormBaseParasite"/>
        </authorList>
    </citation>
    <scope>IDENTIFICATION</scope>
</reference>
<comment type="subcellular location">
    <subcellularLocation>
        <location evidence="1">Cell membrane</location>
        <topology evidence="1">Multi-pass membrane protein</topology>
    </subcellularLocation>
</comment>
<evidence type="ECO:0000256" key="9">
    <source>
        <dbReference type="ARBA" id="ARBA00022729"/>
    </source>
</evidence>
<dbReference type="Pfam" id="PF03160">
    <property type="entry name" value="Calx-beta"/>
    <property type="match status" value="1"/>
</dbReference>
<evidence type="ECO:0000256" key="18">
    <source>
        <dbReference type="ARBA" id="ARBA00023201"/>
    </source>
</evidence>
<dbReference type="PANTHER" id="PTHR11878:SF75">
    <property type="entry name" value="CALX-BETA DOMAIN-CONTAINING PROTEIN"/>
    <property type="match status" value="1"/>
</dbReference>
<dbReference type="AlphaFoldDB" id="A0A0R3PTF1"/>
<evidence type="ECO:0000256" key="13">
    <source>
        <dbReference type="ARBA" id="ARBA00022989"/>
    </source>
</evidence>
<organism evidence="24">
    <name type="scientific">Angiostrongylus costaricensis</name>
    <name type="common">Nematode worm</name>
    <dbReference type="NCBI Taxonomy" id="334426"/>
    <lineage>
        <taxon>Eukaryota</taxon>
        <taxon>Metazoa</taxon>
        <taxon>Ecdysozoa</taxon>
        <taxon>Nematoda</taxon>
        <taxon>Chromadorea</taxon>
        <taxon>Rhabditida</taxon>
        <taxon>Rhabditina</taxon>
        <taxon>Rhabditomorpha</taxon>
        <taxon>Strongyloidea</taxon>
        <taxon>Metastrongylidae</taxon>
        <taxon>Angiostrongylus</taxon>
    </lineage>
</organism>
<dbReference type="STRING" id="334426.A0A0R3PTF1"/>
<keyword evidence="17" id="KW-0325">Glycoprotein</keyword>
<keyword evidence="5" id="KW-1003">Cell membrane</keyword>
<evidence type="ECO:0000256" key="3">
    <source>
        <dbReference type="ARBA" id="ARBA00022448"/>
    </source>
</evidence>
<evidence type="ECO:0000313" key="24">
    <source>
        <dbReference type="WBParaSite" id="ACOC_0000904701-mRNA-1"/>
    </source>
</evidence>
<dbReference type="InterPro" id="IPR044880">
    <property type="entry name" value="NCX_ion-bd_dom_sf"/>
</dbReference>
<evidence type="ECO:0000313" key="22">
    <source>
        <dbReference type="EMBL" id="VDM60633.1"/>
    </source>
</evidence>
<evidence type="ECO:0000256" key="20">
    <source>
        <dbReference type="SAM" id="Phobius"/>
    </source>
</evidence>
<keyword evidence="16 20" id="KW-0472">Membrane</keyword>
<dbReference type="EMBL" id="UYYA01004241">
    <property type="protein sequence ID" value="VDM60633.1"/>
    <property type="molecule type" value="Genomic_DNA"/>
</dbReference>
<feature type="domain" description="Calx-beta" evidence="21">
    <location>
        <begin position="85"/>
        <end position="187"/>
    </location>
</feature>
<dbReference type="GO" id="GO:0098794">
    <property type="term" value="C:postsynapse"/>
    <property type="evidence" value="ECO:0007669"/>
    <property type="project" value="TreeGrafter"/>
</dbReference>
<dbReference type="GO" id="GO:0007154">
    <property type="term" value="P:cell communication"/>
    <property type="evidence" value="ECO:0007669"/>
    <property type="project" value="InterPro"/>
</dbReference>
<evidence type="ECO:0000313" key="23">
    <source>
        <dbReference type="Proteomes" id="UP000267027"/>
    </source>
</evidence>
<keyword evidence="6" id="KW-0109">Calcium transport</keyword>
<dbReference type="InterPro" id="IPR051171">
    <property type="entry name" value="CaCA"/>
</dbReference>
<evidence type="ECO:0000256" key="11">
    <source>
        <dbReference type="ARBA" id="ARBA00022837"/>
    </source>
</evidence>
<evidence type="ECO:0000259" key="21">
    <source>
        <dbReference type="SMART" id="SM00237"/>
    </source>
</evidence>
<dbReference type="GO" id="GO:0098703">
    <property type="term" value="P:calcium ion import across plasma membrane"/>
    <property type="evidence" value="ECO:0007669"/>
    <property type="project" value="TreeGrafter"/>
</dbReference>
<dbReference type="OrthoDB" id="418484at2759"/>
<dbReference type="Pfam" id="PF01699">
    <property type="entry name" value="Na_Ca_ex"/>
    <property type="match status" value="1"/>
</dbReference>
<evidence type="ECO:0000256" key="12">
    <source>
        <dbReference type="ARBA" id="ARBA00022860"/>
    </source>
</evidence>
<evidence type="ECO:0000256" key="6">
    <source>
        <dbReference type="ARBA" id="ARBA00022568"/>
    </source>
</evidence>
<keyword evidence="10" id="KW-0677">Repeat</keyword>
<keyword evidence="14" id="KW-0915">Sodium</keyword>
<dbReference type="InterPro" id="IPR003644">
    <property type="entry name" value="Calx_beta"/>
</dbReference>
<dbReference type="Gene3D" id="2.60.40.2030">
    <property type="match status" value="2"/>
</dbReference>
<keyword evidence="9" id="KW-0732">Signal</keyword>
<evidence type="ECO:0000256" key="1">
    <source>
        <dbReference type="ARBA" id="ARBA00004651"/>
    </source>
</evidence>
<dbReference type="Gene3D" id="1.20.1420.30">
    <property type="entry name" value="NCX, central ion-binding region"/>
    <property type="match status" value="1"/>
</dbReference>
<proteinExistence type="inferred from homology"/>
<keyword evidence="15" id="KW-0406">Ion transport</keyword>
<feature type="domain" description="Calx-beta" evidence="21">
    <location>
        <begin position="210"/>
        <end position="309"/>
    </location>
</feature>
<dbReference type="SUPFAM" id="SSF141072">
    <property type="entry name" value="CalX-like"/>
    <property type="match status" value="2"/>
</dbReference>
<dbReference type="PRINTS" id="PR01259">
    <property type="entry name" value="NACAEXCHNGR"/>
</dbReference>
<feature type="transmembrane region" description="Helical" evidence="20">
    <location>
        <begin position="559"/>
        <end position="578"/>
    </location>
</feature>
<keyword evidence="11" id="KW-0106">Calcium</keyword>
<dbReference type="PANTHER" id="PTHR11878">
    <property type="entry name" value="SODIUM/CALCIUM EXCHANGER"/>
    <property type="match status" value="1"/>
</dbReference>
<dbReference type="GO" id="GO:0046872">
    <property type="term" value="F:metal ion binding"/>
    <property type="evidence" value="ECO:0007669"/>
    <property type="project" value="UniProtKB-KW"/>
</dbReference>
<keyword evidence="8" id="KW-0479">Metal-binding</keyword>
<dbReference type="WBParaSite" id="ACOC_0000904701-mRNA-1">
    <property type="protein sequence ID" value="ACOC_0000904701-mRNA-1"/>
    <property type="gene ID" value="ACOC_0000904701"/>
</dbReference>
<sequence length="587" mass="65162">MLITSKTGRAVIAYEEHRKEYIEIFTNLRAEHPDVSIEELEKLALERAVNKQKKSRAFYRIQATRLLTRQGDITKTMLKKKAQKLIKPLTQKQDVVVVEFDPAYYVCLENAKTVKLKVRCARGSTDPNSTVTVHYRTVADTAQEHSDFIPVEGMLTFKPGVKEQEIKIAIVNNDVYEEDEQLLVRLSQVRAYSPSQSAPIPVCLGAASTATVLIVDDDHAGAFGFASEKFKVSESAGEYVATVLRTRGARGEVLIPYKTVDGLATAGKDYVHREGVLRFGEEQIKAEIRIPIINDDEYEKSEDFYIELGEPIWGTDSEKTEGNDGRPVLSLYRCKVVITEDKDFKNFINRMLVNANTSIMIGTSSWKQQFNEAITIIGDDDGRITWKAKCMHYIALPWKLLFSLVPPTDYYKGWLSFLVAIVMIGILTAIIGDLASHFGCTVGMKDTTTAITLVAMGTSLPDMFASRTAAVQDKWADSSIGNVTGSNAVNVFLGIGISWAIAACAHAWNGTRFIVNAGSLAFSVTMFIIGSIVCTAVLQFRRHNKSISGELGGPTRIKYISSMIFLFVWLSYIVLSTLEAYCVIPGF</sequence>
<evidence type="ECO:0000256" key="2">
    <source>
        <dbReference type="ARBA" id="ARBA00007489"/>
    </source>
</evidence>
<evidence type="ECO:0000256" key="4">
    <source>
        <dbReference type="ARBA" id="ARBA00022449"/>
    </source>
</evidence>
<dbReference type="InterPro" id="IPR004837">
    <property type="entry name" value="NaCa_Exmemb"/>
</dbReference>
<dbReference type="GO" id="GO:0005432">
    <property type="term" value="F:calcium:sodium antiporter activity"/>
    <property type="evidence" value="ECO:0007669"/>
    <property type="project" value="InterPro"/>
</dbReference>
<accession>A0A0R3PTF1</accession>
<keyword evidence="12" id="KW-0112">Calmodulin-binding</keyword>
<keyword evidence="7 20" id="KW-0812">Transmembrane</keyword>
<evidence type="ECO:0000256" key="15">
    <source>
        <dbReference type="ARBA" id="ARBA00023065"/>
    </source>
</evidence>
<feature type="transmembrane region" description="Helical" evidence="20">
    <location>
        <begin position="488"/>
        <end position="508"/>
    </location>
</feature>
<keyword evidence="18" id="KW-0739">Sodium transport</keyword>
<feature type="transmembrane region" description="Helical" evidence="20">
    <location>
        <begin position="514"/>
        <end position="538"/>
    </location>
</feature>
<keyword evidence="4" id="KW-0050">Antiport</keyword>
<feature type="transmembrane region" description="Helical" evidence="20">
    <location>
        <begin position="414"/>
        <end position="435"/>
    </location>
</feature>
<name>A0A0R3PTF1_ANGCS</name>
<keyword evidence="13 20" id="KW-1133">Transmembrane helix</keyword>
<evidence type="ECO:0000256" key="5">
    <source>
        <dbReference type="ARBA" id="ARBA00022475"/>
    </source>
</evidence>
<evidence type="ECO:0000256" key="17">
    <source>
        <dbReference type="ARBA" id="ARBA00023180"/>
    </source>
</evidence>
<evidence type="ECO:0000256" key="10">
    <source>
        <dbReference type="ARBA" id="ARBA00022737"/>
    </source>
</evidence>
<evidence type="ECO:0000256" key="8">
    <source>
        <dbReference type="ARBA" id="ARBA00022723"/>
    </source>
</evidence>
<dbReference type="GO" id="GO:0042383">
    <property type="term" value="C:sarcolemma"/>
    <property type="evidence" value="ECO:0007669"/>
    <property type="project" value="TreeGrafter"/>
</dbReference>
<dbReference type="InterPro" id="IPR038081">
    <property type="entry name" value="CalX-like_sf"/>
</dbReference>
<dbReference type="OMA" id="IWFRAIV"/>
<reference evidence="22 23" key="2">
    <citation type="submission" date="2018-11" db="EMBL/GenBank/DDBJ databases">
        <authorList>
            <consortium name="Pathogen Informatics"/>
        </authorList>
    </citation>
    <scope>NUCLEOTIDE SEQUENCE [LARGE SCALE GENOMIC DNA]</scope>
    <source>
        <strain evidence="22 23">Costa Rica</strain>
    </source>
</reference>
<gene>
    <name evidence="22" type="ORF">ACOC_LOCUS9048</name>
</gene>
<evidence type="ECO:0000256" key="19">
    <source>
        <dbReference type="ARBA" id="ARBA00033667"/>
    </source>
</evidence>
<dbReference type="GO" id="GO:0005516">
    <property type="term" value="F:calmodulin binding"/>
    <property type="evidence" value="ECO:0007669"/>
    <property type="project" value="UniProtKB-KW"/>
</dbReference>
<evidence type="ECO:0000256" key="16">
    <source>
        <dbReference type="ARBA" id="ARBA00023136"/>
    </source>
</evidence>
<keyword evidence="23" id="KW-1185">Reference proteome</keyword>
<evidence type="ECO:0000256" key="7">
    <source>
        <dbReference type="ARBA" id="ARBA00022692"/>
    </source>
</evidence>
<protein>
    <submittedName>
        <fullName evidence="24">Sodium/calcium exchanger 1</fullName>
    </submittedName>
</protein>